<reference evidence="2 3" key="1">
    <citation type="submission" date="2019-09" db="EMBL/GenBank/DDBJ databases">
        <title>YIM 48816 draft genome.</title>
        <authorList>
            <person name="Jiang L."/>
        </authorList>
    </citation>
    <scope>NUCLEOTIDE SEQUENCE [LARGE SCALE GENOMIC DNA]</scope>
    <source>
        <strain evidence="2 3">YIM 48816</strain>
    </source>
</reference>
<gene>
    <name evidence="2" type="ORF">F6X53_01040</name>
</gene>
<comment type="caution">
    <text evidence="2">The sequence shown here is derived from an EMBL/GenBank/DDBJ whole genome shotgun (WGS) entry which is preliminary data.</text>
</comment>
<proteinExistence type="predicted"/>
<dbReference type="RefSeq" id="WP_150996298.1">
    <property type="nucleotide sequence ID" value="NZ_BPQY01000604.1"/>
</dbReference>
<dbReference type="EMBL" id="VZZK01000001">
    <property type="protein sequence ID" value="KAB1081716.1"/>
    <property type="molecule type" value="Genomic_DNA"/>
</dbReference>
<evidence type="ECO:0000256" key="1">
    <source>
        <dbReference type="SAM" id="MobiDB-lite"/>
    </source>
</evidence>
<keyword evidence="3" id="KW-1185">Reference proteome</keyword>
<evidence type="ECO:0000313" key="3">
    <source>
        <dbReference type="Proteomes" id="UP000474159"/>
    </source>
</evidence>
<dbReference type="Proteomes" id="UP000474159">
    <property type="component" value="Unassembled WGS sequence"/>
</dbReference>
<feature type="region of interest" description="Disordered" evidence="1">
    <location>
        <begin position="220"/>
        <end position="241"/>
    </location>
</feature>
<dbReference type="AlphaFoldDB" id="A0A6L3T463"/>
<sequence>MTAINAIALGARGRLITDTAAYDRHGVVTAFVNKTVVVPHLGMVFATRGALATRRTLSEELEAFASFDAVIAEGGEVLREAYQAGAFAFAGAWEDNFDLIMVGWSPSRRQAEAYTLSSLSHGGSTPFAFRQLSLILAPDLDDSAMRRIGLKVGRSFDTSRPAHTLLEAIELQRRTPGPVGSGSAAETAYVVGGAAVLTEVSEAGIAQRIVKRWPDEVGRRIEPEGAGPLPQRSPPQLRIVA</sequence>
<protein>
    <submittedName>
        <fullName evidence="2">Uncharacterized protein</fullName>
    </submittedName>
</protein>
<accession>A0A6L3T463</accession>
<organism evidence="2 3">
    <name type="scientific">Methylobacterium soli</name>
    <dbReference type="NCBI Taxonomy" id="553447"/>
    <lineage>
        <taxon>Bacteria</taxon>
        <taxon>Pseudomonadati</taxon>
        <taxon>Pseudomonadota</taxon>
        <taxon>Alphaproteobacteria</taxon>
        <taxon>Hyphomicrobiales</taxon>
        <taxon>Methylobacteriaceae</taxon>
        <taxon>Methylobacterium</taxon>
    </lineage>
</organism>
<evidence type="ECO:0000313" key="2">
    <source>
        <dbReference type="EMBL" id="KAB1081716.1"/>
    </source>
</evidence>
<name>A0A6L3T463_9HYPH</name>
<dbReference type="OrthoDB" id="7905691at2"/>